<name>A0A2A2H781_METBR</name>
<feature type="binding site" evidence="4">
    <location>
        <position position="102"/>
    </location>
    <ligand>
        <name>Zn(2+)</name>
        <dbReference type="ChEBI" id="CHEBI:29105"/>
    </ligand>
</feature>
<comment type="similarity">
    <text evidence="1">Belongs to the beta-class carbonic anhydrase family.</text>
</comment>
<dbReference type="AlphaFoldDB" id="A0A2A2H781"/>
<comment type="cofactor">
    <cofactor evidence="4">
        <name>Zn(2+)</name>
        <dbReference type="ChEBI" id="CHEBI:29105"/>
    </cofactor>
    <text evidence="4">Binds 1 zinc ion per subunit.</text>
</comment>
<evidence type="ECO:0000256" key="2">
    <source>
        <dbReference type="ARBA" id="ARBA00022723"/>
    </source>
</evidence>
<dbReference type="PANTHER" id="PTHR43175:SF3">
    <property type="entry name" value="CARBON DISULFIDE HYDROLASE"/>
    <property type="match status" value="1"/>
</dbReference>
<proteinExistence type="inferred from homology"/>
<dbReference type="InterPro" id="IPR001765">
    <property type="entry name" value="Carbonic_anhydrase"/>
</dbReference>
<dbReference type="SUPFAM" id="SSF53056">
    <property type="entry name" value="beta-carbonic anhydrase, cab"/>
    <property type="match status" value="1"/>
</dbReference>
<accession>A0A2A2H781</accession>
<keyword evidence="2 4" id="KW-0479">Metal-binding</keyword>
<dbReference type="GO" id="GO:0008270">
    <property type="term" value="F:zinc ion binding"/>
    <property type="evidence" value="ECO:0007669"/>
    <property type="project" value="InterPro"/>
</dbReference>
<keyword evidence="3 4" id="KW-0862">Zinc</keyword>
<feature type="binding site" evidence="4">
    <location>
        <position position="105"/>
    </location>
    <ligand>
        <name>Zn(2+)</name>
        <dbReference type="ChEBI" id="CHEBI:29105"/>
    </ligand>
</feature>
<dbReference type="GO" id="GO:0004089">
    <property type="term" value="F:carbonate dehydratase activity"/>
    <property type="evidence" value="ECO:0007669"/>
    <property type="project" value="InterPro"/>
</dbReference>
<dbReference type="EMBL" id="LMVM01000012">
    <property type="protein sequence ID" value="PAV05238.1"/>
    <property type="molecule type" value="Genomic_DNA"/>
</dbReference>
<keyword evidence="6" id="KW-1185">Reference proteome</keyword>
<organism evidence="5 6">
    <name type="scientific">Methanobacterium bryantii</name>
    <dbReference type="NCBI Taxonomy" id="2161"/>
    <lineage>
        <taxon>Archaea</taxon>
        <taxon>Methanobacteriati</taxon>
        <taxon>Methanobacteriota</taxon>
        <taxon>Methanomada group</taxon>
        <taxon>Methanobacteria</taxon>
        <taxon>Methanobacteriales</taxon>
        <taxon>Methanobacteriaceae</taxon>
        <taxon>Methanobacterium</taxon>
    </lineage>
</organism>
<reference evidence="5 6" key="1">
    <citation type="journal article" date="2017" name="BMC Genomics">
        <title>Genomic analysis of methanogenic archaea reveals a shift towards energy conservation.</title>
        <authorList>
            <person name="Gilmore S.P."/>
            <person name="Henske J.K."/>
            <person name="Sexton J.A."/>
            <person name="Solomon K.V."/>
            <person name="Seppala S."/>
            <person name="Yoo J.I."/>
            <person name="Huyett L.M."/>
            <person name="Pressman A."/>
            <person name="Cogan J.Z."/>
            <person name="Kivenson V."/>
            <person name="Peng X."/>
            <person name="Tan Y."/>
            <person name="Valentine D.L."/>
            <person name="O'Malley M.A."/>
        </authorList>
    </citation>
    <scope>NUCLEOTIDE SEQUENCE [LARGE SCALE GENOMIC DNA]</scope>
    <source>
        <strain evidence="5 6">M.o.H.</strain>
    </source>
</reference>
<evidence type="ECO:0000256" key="4">
    <source>
        <dbReference type="PIRSR" id="PIRSR601765-2"/>
    </source>
</evidence>
<dbReference type="PANTHER" id="PTHR43175">
    <property type="entry name" value="CARBONIC ANHYDRASE"/>
    <property type="match status" value="1"/>
</dbReference>
<gene>
    <name evidence="5" type="ORF">ASJ80_12275</name>
</gene>
<evidence type="ECO:0000313" key="5">
    <source>
        <dbReference type="EMBL" id="PAV05238.1"/>
    </source>
</evidence>
<comment type="caution">
    <text evidence="5">The sequence shown here is derived from an EMBL/GenBank/DDBJ whole genome shotgun (WGS) entry which is preliminary data.</text>
</comment>
<feature type="binding site" evidence="4">
    <location>
        <position position="46"/>
    </location>
    <ligand>
        <name>Zn(2+)</name>
        <dbReference type="ChEBI" id="CHEBI:29105"/>
    </ligand>
</feature>
<evidence type="ECO:0000256" key="3">
    <source>
        <dbReference type="ARBA" id="ARBA00022833"/>
    </source>
</evidence>
<dbReference type="SMART" id="SM00947">
    <property type="entry name" value="Pro_CA"/>
    <property type="match status" value="1"/>
</dbReference>
<sequence length="185" mass="20489">MVYINHILGDKVMLDEVLKANENFVKNFEPKKMSHMPQKKLAIVTCMDTRLTGFLEPAMGIERGDAKIIKNAGNAVVGRDVIRSVAAAIYALGVEEVMVVGHYECGMANVNSEKLTETMKMRGVDEETLSGVNIDEWIGAIGNEEENVIKVVEKIKESPFIPEDVPVHGLIIDLYDGKMKVLVED</sequence>
<evidence type="ECO:0000256" key="1">
    <source>
        <dbReference type="ARBA" id="ARBA00006217"/>
    </source>
</evidence>
<dbReference type="Pfam" id="PF00484">
    <property type="entry name" value="Pro_CA"/>
    <property type="match status" value="1"/>
</dbReference>
<protein>
    <submittedName>
        <fullName evidence="5">Carbonic anhydrase</fullName>
    </submittedName>
</protein>
<dbReference type="Proteomes" id="UP000217784">
    <property type="component" value="Unassembled WGS sequence"/>
</dbReference>
<dbReference type="CDD" id="cd03379">
    <property type="entry name" value="beta_CA_cladeD"/>
    <property type="match status" value="1"/>
</dbReference>
<dbReference type="InterPro" id="IPR036874">
    <property type="entry name" value="Carbonic_anhydrase_sf"/>
</dbReference>
<evidence type="ECO:0000313" key="6">
    <source>
        <dbReference type="Proteomes" id="UP000217784"/>
    </source>
</evidence>
<dbReference type="Gene3D" id="3.40.1050.10">
    <property type="entry name" value="Carbonic anhydrase"/>
    <property type="match status" value="1"/>
</dbReference>